<evidence type="ECO:0000313" key="13">
    <source>
        <dbReference type="EMBL" id="SHI54695.1"/>
    </source>
</evidence>
<evidence type="ECO:0000256" key="7">
    <source>
        <dbReference type="ARBA" id="ARBA00023136"/>
    </source>
</evidence>
<dbReference type="PRINTS" id="PR00864">
    <property type="entry name" value="PREPILNPTASE"/>
</dbReference>
<comment type="subcellular location">
    <subcellularLocation>
        <location evidence="1">Cell inner membrane</location>
        <topology evidence="1">Multi-pass membrane protein</topology>
    </subcellularLocation>
    <subcellularLocation>
        <location evidence="9">Cell membrane</location>
        <topology evidence="9">Multi-pass membrane protein</topology>
    </subcellularLocation>
</comment>
<feature type="transmembrane region" description="Helical" evidence="10">
    <location>
        <begin position="72"/>
        <end position="90"/>
    </location>
</feature>
<feature type="transmembrane region" description="Helical" evidence="10">
    <location>
        <begin position="148"/>
        <end position="168"/>
    </location>
</feature>
<dbReference type="InterPro" id="IPR010627">
    <property type="entry name" value="Prepilin_pept_A24_N"/>
</dbReference>
<evidence type="ECO:0000256" key="2">
    <source>
        <dbReference type="ARBA" id="ARBA00005801"/>
    </source>
</evidence>
<evidence type="ECO:0000313" key="14">
    <source>
        <dbReference type="Proteomes" id="UP000184536"/>
    </source>
</evidence>
<dbReference type="InterPro" id="IPR050882">
    <property type="entry name" value="Prepilin_peptidase/N-MTase"/>
</dbReference>
<protein>
    <recommendedName>
        <fullName evidence="9">Prepilin leader peptidase/N-methyltransferase</fullName>
        <ecNumber evidence="9">2.1.1.-</ecNumber>
        <ecNumber evidence="9">3.4.23.43</ecNumber>
    </recommendedName>
</protein>
<dbReference type="OrthoDB" id="9789291at2"/>
<feature type="domain" description="Prepilin type IV endopeptidase peptidase" evidence="11">
    <location>
        <begin position="101"/>
        <end position="208"/>
    </location>
</feature>
<dbReference type="Proteomes" id="UP000184536">
    <property type="component" value="Unassembled WGS sequence"/>
</dbReference>
<dbReference type="GO" id="GO:0006465">
    <property type="term" value="P:signal peptide processing"/>
    <property type="evidence" value="ECO:0007669"/>
    <property type="project" value="TreeGrafter"/>
</dbReference>
<keyword evidence="9" id="KW-0511">Multifunctional enzyme</keyword>
<evidence type="ECO:0000256" key="3">
    <source>
        <dbReference type="ARBA" id="ARBA00022475"/>
    </source>
</evidence>
<evidence type="ECO:0000256" key="8">
    <source>
        <dbReference type="RuleBase" id="RU003793"/>
    </source>
</evidence>
<feature type="transmembrane region" description="Helical" evidence="10">
    <location>
        <begin position="123"/>
        <end position="142"/>
    </location>
</feature>
<dbReference type="AlphaFoldDB" id="A0A1M6C0Y4"/>
<dbReference type="STRING" id="1121919.SAMN02745975_00124"/>
<evidence type="ECO:0000256" key="6">
    <source>
        <dbReference type="ARBA" id="ARBA00022989"/>
    </source>
</evidence>
<keyword evidence="9" id="KW-0645">Protease</keyword>
<sequence>MAIIIFIFGLLIGSFLNVCIYRIPIEKSIIFPSSHCPSCQRSLKVLDLIPVISYGLHRGKCRYCRSRISIRYPFFELLTAIIFLLLYSVFGLTFEFFFFGFLASLLIIITGIDYDHQIIPDGIVLLGTIAGFAYIAYNHFVLKAPLSLLSHLGGLLIGGGVFLLIAVVSNGGMGGGDIKLMGMLGLWLGIRGILMTMFFSFILGAVLSVFLLAAKLKSRKEAIPFGPFIAIAALITICFQDDLWILYLQRFMQ</sequence>
<evidence type="ECO:0000256" key="4">
    <source>
        <dbReference type="ARBA" id="ARBA00022519"/>
    </source>
</evidence>
<feature type="transmembrane region" description="Helical" evidence="10">
    <location>
        <begin position="6"/>
        <end position="23"/>
    </location>
</feature>
<keyword evidence="9" id="KW-0489">Methyltransferase</keyword>
<dbReference type="EC" id="3.4.23.43" evidence="9"/>
<feature type="transmembrane region" description="Helical" evidence="10">
    <location>
        <begin position="180"/>
        <end position="213"/>
    </location>
</feature>
<keyword evidence="9" id="KW-0378">Hydrolase</keyword>
<keyword evidence="7 10" id="KW-0472">Membrane</keyword>
<keyword evidence="4" id="KW-0997">Cell inner membrane</keyword>
<reference evidence="14" key="1">
    <citation type="submission" date="2016-11" db="EMBL/GenBank/DDBJ databases">
        <authorList>
            <person name="Varghese N."/>
            <person name="Submissions S."/>
        </authorList>
    </citation>
    <scope>NUCLEOTIDE SEQUENCE [LARGE SCALE GENOMIC DNA]</scope>
    <source>
        <strain evidence="14">DSM 17957</strain>
    </source>
</reference>
<gene>
    <name evidence="13" type="ORF">SAMN02745975_00124</name>
</gene>
<dbReference type="EMBL" id="FQZV01000003">
    <property type="protein sequence ID" value="SHI54695.1"/>
    <property type="molecule type" value="Genomic_DNA"/>
</dbReference>
<keyword evidence="6 10" id="KW-1133">Transmembrane helix</keyword>
<keyword evidence="3" id="KW-1003">Cell membrane</keyword>
<dbReference type="InterPro" id="IPR014032">
    <property type="entry name" value="Peptidase_A24A_bac"/>
</dbReference>
<dbReference type="PANTHER" id="PTHR30487:SF0">
    <property type="entry name" value="PREPILIN LEADER PEPTIDASE_N-METHYLTRANSFERASE-RELATED"/>
    <property type="match status" value="1"/>
</dbReference>
<evidence type="ECO:0000256" key="9">
    <source>
        <dbReference type="RuleBase" id="RU003794"/>
    </source>
</evidence>
<keyword evidence="9" id="KW-0808">Transferase</keyword>
<evidence type="ECO:0000259" key="12">
    <source>
        <dbReference type="Pfam" id="PF06750"/>
    </source>
</evidence>
<dbReference type="Gene3D" id="1.20.120.1220">
    <property type="match status" value="1"/>
</dbReference>
<dbReference type="GO" id="GO:0005886">
    <property type="term" value="C:plasma membrane"/>
    <property type="evidence" value="ECO:0007669"/>
    <property type="project" value="UniProtKB-SubCell"/>
</dbReference>
<evidence type="ECO:0000256" key="10">
    <source>
        <dbReference type="SAM" id="Phobius"/>
    </source>
</evidence>
<dbReference type="PANTHER" id="PTHR30487">
    <property type="entry name" value="TYPE 4 PREPILIN-LIKE PROTEINS LEADER PEPTIDE-PROCESSING ENZYME"/>
    <property type="match status" value="1"/>
</dbReference>
<dbReference type="GO" id="GO:0004190">
    <property type="term" value="F:aspartic-type endopeptidase activity"/>
    <property type="evidence" value="ECO:0007669"/>
    <property type="project" value="UniProtKB-EC"/>
</dbReference>
<feature type="transmembrane region" description="Helical" evidence="10">
    <location>
        <begin position="225"/>
        <end position="248"/>
    </location>
</feature>
<accession>A0A1M6C0Y4</accession>
<comment type="function">
    <text evidence="9">Plays an essential role in type IV pili and type II pseudopili formation by proteolytically removing the leader sequence from substrate proteins and subsequently monomethylating the alpha-amino group of the newly exposed N-terminal phenylalanine.</text>
</comment>
<name>A0A1M6C0Y4_9FIRM</name>
<keyword evidence="5 9" id="KW-0812">Transmembrane</keyword>
<dbReference type="InterPro" id="IPR000045">
    <property type="entry name" value="Prepilin_IV_endopep_pep"/>
</dbReference>
<organism evidence="13 14">
    <name type="scientific">Geosporobacter subterraneus DSM 17957</name>
    <dbReference type="NCBI Taxonomy" id="1121919"/>
    <lineage>
        <taxon>Bacteria</taxon>
        <taxon>Bacillati</taxon>
        <taxon>Bacillota</taxon>
        <taxon>Clostridia</taxon>
        <taxon>Peptostreptococcales</taxon>
        <taxon>Thermotaleaceae</taxon>
        <taxon>Geosporobacter</taxon>
    </lineage>
</organism>
<dbReference type="EC" id="2.1.1.-" evidence="9"/>
<dbReference type="RefSeq" id="WP_110939440.1">
    <property type="nucleotide sequence ID" value="NZ_FQZV01000003.1"/>
</dbReference>
<comment type="catalytic activity">
    <reaction evidence="9">
        <text>Typically cleaves a -Gly-|-Phe- bond to release an N-terminal, basic peptide of 5-8 residues from type IV prepilin, and then N-methylates the new N-terminal amino group, the methyl donor being S-adenosyl-L-methionine.</text>
        <dbReference type="EC" id="3.4.23.43"/>
    </reaction>
</comment>
<comment type="similarity">
    <text evidence="2 8">Belongs to the peptidase A24 family.</text>
</comment>
<feature type="domain" description="Prepilin peptidase A24 N-terminal" evidence="12">
    <location>
        <begin position="7"/>
        <end position="88"/>
    </location>
</feature>
<dbReference type="Pfam" id="PF06750">
    <property type="entry name" value="A24_N_bact"/>
    <property type="match status" value="1"/>
</dbReference>
<evidence type="ECO:0000256" key="1">
    <source>
        <dbReference type="ARBA" id="ARBA00004429"/>
    </source>
</evidence>
<evidence type="ECO:0000259" key="11">
    <source>
        <dbReference type="Pfam" id="PF01478"/>
    </source>
</evidence>
<dbReference type="GO" id="GO:0032259">
    <property type="term" value="P:methylation"/>
    <property type="evidence" value="ECO:0007669"/>
    <property type="project" value="UniProtKB-KW"/>
</dbReference>
<proteinExistence type="inferred from homology"/>
<dbReference type="Pfam" id="PF01478">
    <property type="entry name" value="Peptidase_A24"/>
    <property type="match status" value="1"/>
</dbReference>
<evidence type="ECO:0000256" key="5">
    <source>
        <dbReference type="ARBA" id="ARBA00022692"/>
    </source>
</evidence>
<keyword evidence="14" id="KW-1185">Reference proteome</keyword>
<dbReference type="GO" id="GO:0008168">
    <property type="term" value="F:methyltransferase activity"/>
    <property type="evidence" value="ECO:0007669"/>
    <property type="project" value="UniProtKB-KW"/>
</dbReference>